<protein>
    <submittedName>
        <fullName evidence="2">Uncharacterized protein</fullName>
    </submittedName>
</protein>
<sequence length="95" mass="10701">MLPDTIQQYVRVKELELRKERLQALTHWCGVYRMEQIQEVLEQEGYEATVACLTAALGVKQGGRDTPAAWQETLSPSGTQKSGSLERYDQLMGVS</sequence>
<proteinExistence type="predicted"/>
<evidence type="ECO:0000313" key="2">
    <source>
        <dbReference type="EMBL" id="CAH8249511.1"/>
    </source>
</evidence>
<organism evidence="2 3">
    <name type="scientific">Paenibacillus melissococcoides</name>
    <dbReference type="NCBI Taxonomy" id="2912268"/>
    <lineage>
        <taxon>Bacteria</taxon>
        <taxon>Bacillati</taxon>
        <taxon>Bacillota</taxon>
        <taxon>Bacilli</taxon>
        <taxon>Bacillales</taxon>
        <taxon>Paenibacillaceae</taxon>
        <taxon>Paenibacillus</taxon>
    </lineage>
</organism>
<gene>
    <name evidence="2" type="ORF">WJ0W_006696</name>
</gene>
<comment type="caution">
    <text evidence="2">The sequence shown here is derived from an EMBL/GenBank/DDBJ whole genome shotgun (WGS) entry which is preliminary data.</text>
</comment>
<dbReference type="EMBL" id="CALYLO010000017">
    <property type="protein sequence ID" value="CAH8249511.1"/>
    <property type="molecule type" value="Genomic_DNA"/>
</dbReference>
<feature type="compositionally biased region" description="Polar residues" evidence="1">
    <location>
        <begin position="72"/>
        <end position="83"/>
    </location>
</feature>
<reference evidence="2" key="1">
    <citation type="submission" date="2022-06" db="EMBL/GenBank/DDBJ databases">
        <authorList>
            <person name="Dietemann V."/>
            <person name="Ory F."/>
            <person name="Dainat B."/>
            <person name="Oberhansli S."/>
        </authorList>
    </citation>
    <scope>NUCLEOTIDE SEQUENCE</scope>
    <source>
        <strain evidence="2">Ena-SAMPLE-TAB-26-04-2022-14:26:32:270-5432</strain>
    </source>
</reference>
<feature type="region of interest" description="Disordered" evidence="1">
    <location>
        <begin position="65"/>
        <end position="95"/>
    </location>
</feature>
<evidence type="ECO:0000256" key="1">
    <source>
        <dbReference type="SAM" id="MobiDB-lite"/>
    </source>
</evidence>
<name>A0ABM9GBL7_9BACL</name>
<evidence type="ECO:0000313" key="3">
    <source>
        <dbReference type="Proteomes" id="UP001154322"/>
    </source>
</evidence>
<dbReference type="Proteomes" id="UP001154322">
    <property type="component" value="Unassembled WGS sequence"/>
</dbReference>
<keyword evidence="3" id="KW-1185">Reference proteome</keyword>
<accession>A0ABM9GBL7</accession>